<proteinExistence type="inferred from homology"/>
<evidence type="ECO:0000256" key="2">
    <source>
        <dbReference type="ARBA" id="ARBA00007627"/>
    </source>
</evidence>
<organism evidence="10 11">
    <name type="scientific">Macrostomum lignano</name>
    <dbReference type="NCBI Taxonomy" id="282301"/>
    <lineage>
        <taxon>Eukaryota</taxon>
        <taxon>Metazoa</taxon>
        <taxon>Spiralia</taxon>
        <taxon>Lophotrochozoa</taxon>
        <taxon>Platyhelminthes</taxon>
        <taxon>Rhabditophora</taxon>
        <taxon>Macrostomorpha</taxon>
        <taxon>Macrostomida</taxon>
        <taxon>Macrostomidae</taxon>
        <taxon>Macrostomum</taxon>
    </lineage>
</organism>
<keyword evidence="3" id="KW-1003">Cell membrane</keyword>
<evidence type="ECO:0000256" key="3">
    <source>
        <dbReference type="ARBA" id="ARBA00022475"/>
    </source>
</evidence>
<comment type="subcellular location">
    <subcellularLocation>
        <location evidence="1">Cell membrane</location>
        <topology evidence="1">Single-pass type I membrane protein</topology>
    </subcellularLocation>
</comment>
<dbReference type="PANTHER" id="PTHR22727">
    <property type="entry name" value="PROTEIN CBG13728"/>
    <property type="match status" value="1"/>
</dbReference>
<dbReference type="GO" id="GO:0005886">
    <property type="term" value="C:plasma membrane"/>
    <property type="evidence" value="ECO:0007669"/>
    <property type="project" value="UniProtKB-SubCell"/>
</dbReference>
<keyword evidence="8" id="KW-0812">Transmembrane</keyword>
<dbReference type="EMBL" id="NIVC01001096">
    <property type="protein sequence ID" value="PAA72386.1"/>
    <property type="molecule type" value="Genomic_DNA"/>
</dbReference>
<dbReference type="Pfam" id="PF23091">
    <property type="entry name" value="TNFR_ELAPOR1_6th"/>
    <property type="match status" value="1"/>
</dbReference>
<keyword evidence="5" id="KW-1015">Disulfide bond</keyword>
<dbReference type="InterPro" id="IPR056608">
    <property type="entry name" value="Elapor1/2_GBD"/>
</dbReference>
<protein>
    <recommendedName>
        <fullName evidence="9">MRH domain-containing protein</fullName>
    </recommendedName>
</protein>
<comment type="caution">
    <text evidence="10">The sequence shown here is derived from an EMBL/GenBank/DDBJ whole genome shotgun (WGS) entry which is preliminary data.</text>
</comment>
<dbReference type="SMART" id="SM01411">
    <property type="entry name" value="Ephrin_rec_like"/>
    <property type="match status" value="4"/>
</dbReference>
<evidence type="ECO:0000256" key="4">
    <source>
        <dbReference type="ARBA" id="ARBA00022729"/>
    </source>
</evidence>
<dbReference type="SUPFAM" id="SSF50911">
    <property type="entry name" value="Mannose 6-phosphate receptor domain"/>
    <property type="match status" value="1"/>
</dbReference>
<dbReference type="InterPro" id="IPR009011">
    <property type="entry name" value="Man6P_isomerase_rcpt-bd_dom_sf"/>
</dbReference>
<evidence type="ECO:0000259" key="9">
    <source>
        <dbReference type="PROSITE" id="PS51914"/>
    </source>
</evidence>
<comment type="similarity">
    <text evidence="2">Belongs to the ELAPOR family.</text>
</comment>
<evidence type="ECO:0000256" key="8">
    <source>
        <dbReference type="SAM" id="Phobius"/>
    </source>
</evidence>
<keyword evidence="4" id="KW-0732">Signal</keyword>
<dbReference type="Pfam" id="PF23087">
    <property type="entry name" value="MRH_ELAPOR1_9th"/>
    <property type="match status" value="1"/>
</dbReference>
<evidence type="ECO:0000256" key="7">
    <source>
        <dbReference type="SAM" id="MobiDB-lite"/>
    </source>
</evidence>
<dbReference type="Gene3D" id="2.10.50.10">
    <property type="entry name" value="Tumor Necrosis Factor Receptor, subunit A, domain 2"/>
    <property type="match status" value="1"/>
</dbReference>
<dbReference type="InterPro" id="IPR044865">
    <property type="entry name" value="MRH_dom"/>
</dbReference>
<dbReference type="InterPro" id="IPR039181">
    <property type="entry name" value="Elapor1/2"/>
</dbReference>
<sequence>MEGVKLKAQTQIFLFVTLSLNFLHVLGPAVVTKACQPSQLKYVYTECHNNARWRVQVPNETCSGGAVEFPVPGKKCDINCPSGQYLDVEKNDCSNCLAGTYSLGSGVRFDMWTAGLPDGFTSSADRLDTKDAGSCSRARWKTMGSYLSGQSDNNCQLSLTYTVNVVSSGSVTFLYQYRSELELFAFEVQNGLCESVSSSEDSGSPLLDETDRNEIKRHTVPLKVGMNVLRWQIVPVADRIRPSSSSSASKSSSIIAIHSIEVSGIPYVYSCQSCHPGYSSAIGAPKCSKCQANTYSTSGQSCQACPAGQYSGPGAASCKPKPACAASDYALFYAQSPCTVANNYQVTRPSYNWIQPKVCDAGVSLPSNSGAGGNSNLPASCKGVYCNPGMRAAAANGEKDPLQCEACPEGQYSDGNSTVCQPCPAKTQVVHEYVASNWLVTPPLMNLSCLVLQVDGSSTCSEQAWQLMGDRVQTAPTRTRHSRVLTLDLPGFHQPQGAQQGDDTSASFAAAAAAAAAADVTPVGSLIIDFEVTCDTRCRLFLLKYESRRHVEIKTWAGSQKRSQFKYIIRRTDRHKFFLIFEPAPFIEDNESAAGSAASTGESVDWSRNVLTVYSVRAPNALGSGGVRCQACPLGIQGNKCIPCPAGKYYDSKNITCYPCPTGQVVAKHPAEGVNSCAPCPAGMRALDGVACVLNPKGPKQSDHLGGPEFDFTNLLSPGQYYLARGAKLFTGRGNQYTHVYNVSLTAGTKAKCESNATKLADKSVESFVCRVTIVPNHGNSSLTLAALPNSFADRLVNATNSEQSPGAEAMLKASGWKSDPDKMDTHIFFESDYTTEVCSKHRVTLVTLRCDPKAATPRLSLPPNCPDGTCDGCNFHLLMEAKEACKLCQTKEYERVNGECVMGKQTVHMYPPKRCYLPGGEPTKKTQVVDCPLVNKPVGIVMVVVLFIGFLSLALACHCYRKNKTLQYKYMQLVESKEGELPGVESCAVNEGDDEDDDDNRFRGAGNDDGELDVSVRGGRRSGGGGAGGSAVLSKLKRSILPSAGGRRDCGGGSNVEHLNLTEQMDDLSL</sequence>
<reference evidence="10 11" key="1">
    <citation type="submission" date="2017-06" db="EMBL/GenBank/DDBJ databases">
        <title>A platform for efficient transgenesis in Macrostomum lignano, a flatworm model organism for stem cell research.</title>
        <authorList>
            <person name="Berezikov E."/>
        </authorList>
    </citation>
    <scope>NUCLEOTIDE SEQUENCE [LARGE SCALE GENOMIC DNA]</scope>
    <source>
        <strain evidence="10">DV1</strain>
        <tissue evidence="10">Whole organism</tissue>
    </source>
</reference>
<dbReference type="InterPro" id="IPR056607">
    <property type="entry name" value="Elapor1/2_MRH"/>
</dbReference>
<name>A0A267FF51_9PLAT</name>
<keyword evidence="8" id="KW-0472">Membrane</keyword>
<gene>
    <name evidence="10" type="ORF">BOX15_Mlig005986g1</name>
</gene>
<dbReference type="SUPFAM" id="SSF57184">
    <property type="entry name" value="Growth factor receptor domain"/>
    <property type="match status" value="2"/>
</dbReference>
<dbReference type="PANTHER" id="PTHR22727:SF15">
    <property type="entry name" value="MRH DOMAIN-CONTAINING PROTEIN"/>
    <property type="match status" value="1"/>
</dbReference>
<dbReference type="InterPro" id="IPR056610">
    <property type="entry name" value="Elapor1/2_TNFR-like"/>
</dbReference>
<feature type="region of interest" description="Disordered" evidence="7">
    <location>
        <begin position="985"/>
        <end position="1071"/>
    </location>
</feature>
<dbReference type="InterPro" id="IPR056609">
    <property type="entry name" value="Elapor1-like_3rd"/>
</dbReference>
<dbReference type="InterPro" id="IPR009030">
    <property type="entry name" value="Growth_fac_rcpt_cys_sf"/>
</dbReference>
<feature type="transmembrane region" description="Helical" evidence="8">
    <location>
        <begin position="12"/>
        <end position="31"/>
    </location>
</feature>
<evidence type="ECO:0000256" key="1">
    <source>
        <dbReference type="ARBA" id="ARBA00004251"/>
    </source>
</evidence>
<keyword evidence="8" id="KW-1133">Transmembrane helix</keyword>
<feature type="transmembrane region" description="Helical" evidence="8">
    <location>
        <begin position="939"/>
        <end position="961"/>
    </location>
</feature>
<dbReference type="Pfam" id="PF23031">
    <property type="entry name" value="GBD_ELAPOR1"/>
    <property type="match status" value="1"/>
</dbReference>
<dbReference type="OrthoDB" id="439917at2759"/>
<dbReference type="AlphaFoldDB" id="A0A267FF51"/>
<evidence type="ECO:0000313" key="11">
    <source>
        <dbReference type="Proteomes" id="UP000215902"/>
    </source>
</evidence>
<dbReference type="Proteomes" id="UP000215902">
    <property type="component" value="Unassembled WGS sequence"/>
</dbReference>
<dbReference type="STRING" id="282301.A0A267FF51"/>
<feature type="domain" description="MRH" evidence="9">
    <location>
        <begin position="690"/>
        <end position="888"/>
    </location>
</feature>
<dbReference type="PROSITE" id="PS51914">
    <property type="entry name" value="MRH"/>
    <property type="match status" value="1"/>
</dbReference>
<dbReference type="Pfam" id="PF23032">
    <property type="entry name" value="GBD_ELAPOR1-like_3rd"/>
    <property type="match status" value="1"/>
</dbReference>
<accession>A0A267FF51</accession>
<evidence type="ECO:0000256" key="5">
    <source>
        <dbReference type="ARBA" id="ARBA00023157"/>
    </source>
</evidence>
<evidence type="ECO:0000256" key="6">
    <source>
        <dbReference type="ARBA" id="ARBA00023180"/>
    </source>
</evidence>
<keyword evidence="11" id="KW-1185">Reference proteome</keyword>
<keyword evidence="6" id="KW-0325">Glycoprotein</keyword>
<evidence type="ECO:0000313" key="10">
    <source>
        <dbReference type="EMBL" id="PAA72386.1"/>
    </source>
</evidence>